<evidence type="ECO:0000313" key="14">
    <source>
        <dbReference type="Proteomes" id="UP001208570"/>
    </source>
</evidence>
<dbReference type="SUPFAM" id="SSF103506">
    <property type="entry name" value="Mitochondrial carrier"/>
    <property type="match status" value="1"/>
</dbReference>
<dbReference type="GO" id="GO:0044610">
    <property type="term" value="F:FMN transmembrane transporter activity"/>
    <property type="evidence" value="ECO:0007669"/>
    <property type="project" value="TreeGrafter"/>
</dbReference>
<evidence type="ECO:0000256" key="7">
    <source>
        <dbReference type="ARBA" id="ARBA00023136"/>
    </source>
</evidence>
<keyword evidence="6 12" id="KW-1133">Transmembrane helix</keyword>
<organism evidence="13 14">
    <name type="scientific">Paralvinella palmiformis</name>
    <dbReference type="NCBI Taxonomy" id="53620"/>
    <lineage>
        <taxon>Eukaryota</taxon>
        <taxon>Metazoa</taxon>
        <taxon>Spiralia</taxon>
        <taxon>Lophotrochozoa</taxon>
        <taxon>Annelida</taxon>
        <taxon>Polychaeta</taxon>
        <taxon>Sedentaria</taxon>
        <taxon>Canalipalpata</taxon>
        <taxon>Terebellida</taxon>
        <taxon>Terebelliformia</taxon>
        <taxon>Alvinellidae</taxon>
        <taxon>Paralvinella</taxon>
    </lineage>
</organism>
<evidence type="ECO:0000256" key="10">
    <source>
        <dbReference type="RuleBase" id="RU000488"/>
    </source>
</evidence>
<evidence type="ECO:0000256" key="3">
    <source>
        <dbReference type="ARBA" id="ARBA00022448"/>
    </source>
</evidence>
<evidence type="ECO:0000256" key="1">
    <source>
        <dbReference type="ARBA" id="ARBA00004585"/>
    </source>
</evidence>
<feature type="transmembrane region" description="Helical" evidence="12">
    <location>
        <begin position="89"/>
        <end position="109"/>
    </location>
</feature>
<dbReference type="GO" id="GO:0015228">
    <property type="term" value="F:coenzyme A transmembrane transporter activity"/>
    <property type="evidence" value="ECO:0007669"/>
    <property type="project" value="TreeGrafter"/>
</dbReference>
<dbReference type="GO" id="GO:0005778">
    <property type="term" value="C:peroxisomal membrane"/>
    <property type="evidence" value="ECO:0007669"/>
    <property type="project" value="UniProtKB-SubCell"/>
</dbReference>
<dbReference type="Pfam" id="PF00153">
    <property type="entry name" value="Mito_carr"/>
    <property type="match status" value="2"/>
</dbReference>
<keyword evidence="5" id="KW-0677">Repeat</keyword>
<dbReference type="InterPro" id="IPR018108">
    <property type="entry name" value="MCP_transmembrane"/>
</dbReference>
<dbReference type="Gene3D" id="1.50.40.10">
    <property type="entry name" value="Mitochondrial carrier domain"/>
    <property type="match status" value="1"/>
</dbReference>
<evidence type="ECO:0000256" key="5">
    <source>
        <dbReference type="ARBA" id="ARBA00022737"/>
    </source>
</evidence>
<protein>
    <submittedName>
        <fullName evidence="13">Uncharacterized protein</fullName>
    </submittedName>
</protein>
<dbReference type="GO" id="GO:0005347">
    <property type="term" value="F:ATP transmembrane transporter activity"/>
    <property type="evidence" value="ECO:0007669"/>
    <property type="project" value="TreeGrafter"/>
</dbReference>
<dbReference type="InterPro" id="IPR052217">
    <property type="entry name" value="Mito/Peroxisomal_Carrier"/>
</dbReference>
<dbReference type="PROSITE" id="PS50920">
    <property type="entry name" value="SOLCAR"/>
    <property type="match status" value="1"/>
</dbReference>
<accession>A0AAD9JY02</accession>
<keyword evidence="7 9" id="KW-0472">Membrane</keyword>
<dbReference type="EMBL" id="JAODUP010000127">
    <property type="protein sequence ID" value="KAK2160775.1"/>
    <property type="molecule type" value="Genomic_DNA"/>
</dbReference>
<evidence type="ECO:0000256" key="6">
    <source>
        <dbReference type="ARBA" id="ARBA00022989"/>
    </source>
</evidence>
<dbReference type="GO" id="GO:0051724">
    <property type="term" value="F:NAD transmembrane transporter activity"/>
    <property type="evidence" value="ECO:0007669"/>
    <property type="project" value="TreeGrafter"/>
</dbReference>
<dbReference type="AlphaFoldDB" id="A0AAD9JY02"/>
<gene>
    <name evidence="13" type="ORF">LSH36_127g12004</name>
</gene>
<evidence type="ECO:0000256" key="8">
    <source>
        <dbReference type="ARBA" id="ARBA00023140"/>
    </source>
</evidence>
<comment type="subcellular location">
    <subcellularLocation>
        <location evidence="1">Peroxisome membrane</location>
        <topology evidence="1">Multi-pass membrane protein</topology>
    </subcellularLocation>
</comment>
<feature type="compositionally biased region" description="Basic and acidic residues" evidence="11">
    <location>
        <begin position="118"/>
        <end position="128"/>
    </location>
</feature>
<evidence type="ECO:0000313" key="13">
    <source>
        <dbReference type="EMBL" id="KAK2160775.1"/>
    </source>
</evidence>
<feature type="repeat" description="Solcar" evidence="9">
    <location>
        <begin position="1"/>
        <end position="75"/>
    </location>
</feature>
<comment type="similarity">
    <text evidence="2 10">Belongs to the mitochondrial carrier (TC 2.A.29) family.</text>
</comment>
<comment type="caution">
    <text evidence="13">The sequence shown here is derived from an EMBL/GenBank/DDBJ whole genome shotgun (WGS) entry which is preliminary data.</text>
</comment>
<keyword evidence="3 10" id="KW-0813">Transport</keyword>
<evidence type="ECO:0000256" key="4">
    <source>
        <dbReference type="ARBA" id="ARBA00022692"/>
    </source>
</evidence>
<proteinExistence type="inferred from homology"/>
<evidence type="ECO:0000256" key="9">
    <source>
        <dbReference type="PROSITE-ProRule" id="PRU00282"/>
    </source>
</evidence>
<keyword evidence="8" id="KW-0576">Peroxisome</keyword>
<evidence type="ECO:0000256" key="12">
    <source>
        <dbReference type="SAM" id="Phobius"/>
    </source>
</evidence>
<dbReference type="GO" id="GO:0080122">
    <property type="term" value="F:AMP transmembrane transporter activity"/>
    <property type="evidence" value="ECO:0007669"/>
    <property type="project" value="TreeGrafter"/>
</dbReference>
<dbReference type="GO" id="GO:0015230">
    <property type="term" value="F:FAD transmembrane transporter activity"/>
    <property type="evidence" value="ECO:0007669"/>
    <property type="project" value="TreeGrafter"/>
</dbReference>
<name>A0AAD9JY02_9ANNE</name>
<dbReference type="InterPro" id="IPR023395">
    <property type="entry name" value="MCP_dom_sf"/>
</dbReference>
<keyword evidence="14" id="KW-1185">Reference proteome</keyword>
<reference evidence="13" key="1">
    <citation type="journal article" date="2023" name="Mol. Biol. Evol.">
        <title>Third-Generation Sequencing Reveals the Adaptive Role of the Epigenome in Three Deep-Sea Polychaetes.</title>
        <authorList>
            <person name="Perez M."/>
            <person name="Aroh O."/>
            <person name="Sun Y."/>
            <person name="Lan Y."/>
            <person name="Juniper S.K."/>
            <person name="Young C.R."/>
            <person name="Angers B."/>
            <person name="Qian P.Y."/>
        </authorList>
    </citation>
    <scope>NUCLEOTIDE SEQUENCE</scope>
    <source>
        <strain evidence="13">P08H-3</strain>
    </source>
</reference>
<evidence type="ECO:0000256" key="2">
    <source>
        <dbReference type="ARBA" id="ARBA00006375"/>
    </source>
</evidence>
<dbReference type="PANTHER" id="PTHR45939">
    <property type="entry name" value="PEROXISOMAL MEMBRANE PROTEIN PMP34-RELATED"/>
    <property type="match status" value="1"/>
</dbReference>
<dbReference type="PANTHER" id="PTHR45939:SF5">
    <property type="entry name" value="PEROXISOMAL MEMBRANE PROTEIN PMP34"/>
    <property type="match status" value="1"/>
</dbReference>
<dbReference type="Proteomes" id="UP001208570">
    <property type="component" value="Unassembled WGS sequence"/>
</dbReference>
<sequence length="143" mass="16073">MGSSVAITVFYPIEVARVRIQVEDSRKAKYSLQMIAEIFEEEGLSALFRGWFPVVTSICCSNFVYFYVFNSLKAISYPKGTQPYPAKDLVLAFTAGVVNVLLTTPLWVANTRLKLQGDRSKNKDDKNRPKYNYKGLLGTSLTS</sequence>
<feature type="region of interest" description="Disordered" evidence="11">
    <location>
        <begin position="118"/>
        <end position="143"/>
    </location>
</feature>
<keyword evidence="4 9" id="KW-0812">Transmembrane</keyword>
<evidence type="ECO:0000256" key="11">
    <source>
        <dbReference type="SAM" id="MobiDB-lite"/>
    </source>
</evidence>
<dbReference type="GO" id="GO:0015217">
    <property type="term" value="F:ADP transmembrane transporter activity"/>
    <property type="evidence" value="ECO:0007669"/>
    <property type="project" value="TreeGrafter"/>
</dbReference>
<feature type="transmembrane region" description="Helical" evidence="12">
    <location>
        <begin position="50"/>
        <end position="69"/>
    </location>
</feature>